<reference evidence="7" key="1">
    <citation type="journal article" date="2019" name="Int. J. Syst. Evol. Microbiol.">
        <title>The Global Catalogue of Microorganisms (GCM) 10K type strain sequencing project: providing services to taxonomists for standard genome sequencing and annotation.</title>
        <authorList>
            <consortium name="The Broad Institute Genomics Platform"/>
            <consortium name="The Broad Institute Genome Sequencing Center for Infectious Disease"/>
            <person name="Wu L."/>
            <person name="Ma J."/>
        </authorList>
    </citation>
    <scope>NUCLEOTIDE SEQUENCE [LARGE SCALE GENOMIC DNA]</scope>
    <source>
        <strain evidence="7">JCM 17858</strain>
    </source>
</reference>
<dbReference type="InterPro" id="IPR013766">
    <property type="entry name" value="Thioredoxin_domain"/>
</dbReference>
<name>A0ABP8QZR8_9SPHI</name>
<dbReference type="InterPro" id="IPR017937">
    <property type="entry name" value="Thioredoxin_CS"/>
</dbReference>
<evidence type="ECO:0000259" key="5">
    <source>
        <dbReference type="PROSITE" id="PS51352"/>
    </source>
</evidence>
<dbReference type="Gene3D" id="3.40.30.10">
    <property type="entry name" value="Glutaredoxin"/>
    <property type="match status" value="1"/>
</dbReference>
<evidence type="ECO:0000256" key="2">
    <source>
        <dbReference type="ARBA" id="ARBA00022748"/>
    </source>
</evidence>
<dbReference type="InterPro" id="IPR036249">
    <property type="entry name" value="Thioredoxin-like_sf"/>
</dbReference>
<dbReference type="SUPFAM" id="SSF52833">
    <property type="entry name" value="Thioredoxin-like"/>
    <property type="match status" value="1"/>
</dbReference>
<organism evidence="6 7">
    <name type="scientific">Sphingobacterium thermophilum</name>
    <dbReference type="NCBI Taxonomy" id="768534"/>
    <lineage>
        <taxon>Bacteria</taxon>
        <taxon>Pseudomonadati</taxon>
        <taxon>Bacteroidota</taxon>
        <taxon>Sphingobacteriia</taxon>
        <taxon>Sphingobacteriales</taxon>
        <taxon>Sphingobacteriaceae</taxon>
        <taxon>Sphingobacterium</taxon>
    </lineage>
</organism>
<dbReference type="CDD" id="cd02966">
    <property type="entry name" value="TlpA_like_family"/>
    <property type="match status" value="1"/>
</dbReference>
<dbReference type="Proteomes" id="UP001500394">
    <property type="component" value="Unassembled WGS sequence"/>
</dbReference>
<evidence type="ECO:0000256" key="4">
    <source>
        <dbReference type="SAM" id="Phobius"/>
    </source>
</evidence>
<keyword evidence="4" id="KW-1133">Transmembrane helix</keyword>
<keyword evidence="2" id="KW-0201">Cytochrome c-type biogenesis</keyword>
<dbReference type="Pfam" id="PF08534">
    <property type="entry name" value="Redoxin"/>
    <property type="match status" value="1"/>
</dbReference>
<keyword evidence="3" id="KW-0676">Redox-active center</keyword>
<sequence length="201" mass="22916">MNTKGSKKNIWSYFIWGVLLVVVLIPDTRIFVQRQLMKLGLFRPKLETSAQQEPEKEQQTISVTGGPAVSFVDDKGNPVHVRDLKGKVVFINFWATWCPPCKAEMPSIQKLYDKFKDSGKIEFLLVEIDNNIRGANDFLKGENLDLPIVYPYSDIPKDWLSDAIPTTVILDKEGKLFAREQGMRDYSASSVVDFMQNLINQ</sequence>
<dbReference type="InterPro" id="IPR050553">
    <property type="entry name" value="Thioredoxin_ResA/DsbE_sf"/>
</dbReference>
<protein>
    <recommendedName>
        <fullName evidence="5">Thioredoxin domain-containing protein</fullName>
    </recommendedName>
</protein>
<dbReference type="PANTHER" id="PTHR42852">
    <property type="entry name" value="THIOL:DISULFIDE INTERCHANGE PROTEIN DSBE"/>
    <property type="match status" value="1"/>
</dbReference>
<feature type="domain" description="Thioredoxin" evidence="5">
    <location>
        <begin position="60"/>
        <end position="201"/>
    </location>
</feature>
<keyword evidence="4" id="KW-0812">Transmembrane</keyword>
<evidence type="ECO:0000313" key="6">
    <source>
        <dbReference type="EMBL" id="GAA4514305.1"/>
    </source>
</evidence>
<evidence type="ECO:0000256" key="1">
    <source>
        <dbReference type="ARBA" id="ARBA00004196"/>
    </source>
</evidence>
<dbReference type="PANTHER" id="PTHR42852:SF17">
    <property type="entry name" value="THIOREDOXIN-LIKE PROTEIN HI_1115"/>
    <property type="match status" value="1"/>
</dbReference>
<dbReference type="RefSeq" id="WP_345065816.1">
    <property type="nucleotide sequence ID" value="NZ_BAABGR010000011.1"/>
</dbReference>
<comment type="caution">
    <text evidence="6">The sequence shown here is derived from an EMBL/GenBank/DDBJ whole genome shotgun (WGS) entry which is preliminary data.</text>
</comment>
<gene>
    <name evidence="6" type="ORF">GCM10023173_10840</name>
</gene>
<proteinExistence type="predicted"/>
<accession>A0ABP8QZR8</accession>
<dbReference type="EMBL" id="BAABGR010000011">
    <property type="protein sequence ID" value="GAA4514305.1"/>
    <property type="molecule type" value="Genomic_DNA"/>
</dbReference>
<evidence type="ECO:0000256" key="3">
    <source>
        <dbReference type="ARBA" id="ARBA00023284"/>
    </source>
</evidence>
<keyword evidence="7" id="KW-1185">Reference proteome</keyword>
<comment type="subcellular location">
    <subcellularLocation>
        <location evidence="1">Cell envelope</location>
    </subcellularLocation>
</comment>
<dbReference type="InterPro" id="IPR013740">
    <property type="entry name" value="Redoxin"/>
</dbReference>
<keyword evidence="4" id="KW-0472">Membrane</keyword>
<feature type="transmembrane region" description="Helical" evidence="4">
    <location>
        <begin position="13"/>
        <end position="32"/>
    </location>
</feature>
<dbReference type="PROSITE" id="PS51352">
    <property type="entry name" value="THIOREDOXIN_2"/>
    <property type="match status" value="1"/>
</dbReference>
<evidence type="ECO:0000313" key="7">
    <source>
        <dbReference type="Proteomes" id="UP001500394"/>
    </source>
</evidence>
<dbReference type="PROSITE" id="PS00194">
    <property type="entry name" value="THIOREDOXIN_1"/>
    <property type="match status" value="1"/>
</dbReference>